<feature type="coiled-coil region" evidence="4">
    <location>
        <begin position="223"/>
        <end position="250"/>
    </location>
</feature>
<feature type="compositionally biased region" description="Basic and acidic residues" evidence="5">
    <location>
        <begin position="155"/>
        <end position="170"/>
    </location>
</feature>
<dbReference type="Gene3D" id="3.30.70.330">
    <property type="match status" value="1"/>
</dbReference>
<dbReference type="InterPro" id="IPR012677">
    <property type="entry name" value="Nucleotide-bd_a/b_plait_sf"/>
</dbReference>
<name>A0AA35NJ60_SACUV</name>
<evidence type="ECO:0000256" key="1">
    <source>
        <dbReference type="ARBA" id="ARBA00022664"/>
    </source>
</evidence>
<keyword evidence="1" id="KW-0507">mRNA processing</keyword>
<dbReference type="GO" id="GO:0003723">
    <property type="term" value="F:RNA binding"/>
    <property type="evidence" value="ECO:0007669"/>
    <property type="project" value="UniProtKB-KW"/>
</dbReference>
<protein>
    <recommendedName>
        <fullName evidence="6">RNA recognition motif domain-containing protein</fullName>
    </recommendedName>
</protein>
<feature type="compositionally biased region" description="Basic and acidic residues" evidence="5">
    <location>
        <begin position="1"/>
        <end position="32"/>
    </location>
</feature>
<reference evidence="7" key="1">
    <citation type="submission" date="2022-10" db="EMBL/GenBank/DDBJ databases">
        <authorList>
            <person name="Byrne P K."/>
        </authorList>
    </citation>
    <scope>NUCLEOTIDE SEQUENCE</scope>
    <source>
        <strain evidence="7">CBS7001</strain>
    </source>
</reference>
<feature type="domain" description="RNA recognition motif" evidence="6">
    <location>
        <begin position="424"/>
        <end position="511"/>
    </location>
</feature>
<feature type="compositionally biased region" description="Polar residues" evidence="5">
    <location>
        <begin position="67"/>
        <end position="85"/>
    </location>
</feature>
<evidence type="ECO:0000256" key="5">
    <source>
        <dbReference type="SAM" id="MobiDB-lite"/>
    </source>
</evidence>
<evidence type="ECO:0000313" key="7">
    <source>
        <dbReference type="EMBL" id="CAI4045187.1"/>
    </source>
</evidence>
<feature type="compositionally biased region" description="Basic and acidic residues" evidence="5">
    <location>
        <begin position="125"/>
        <end position="144"/>
    </location>
</feature>
<evidence type="ECO:0000313" key="8">
    <source>
        <dbReference type="Proteomes" id="UP001162090"/>
    </source>
</evidence>
<organism evidence="7 8">
    <name type="scientific">Saccharomyces uvarum</name>
    <name type="common">Yeast</name>
    <name type="synonym">Saccharomyces bayanus var. uvarum</name>
    <dbReference type="NCBI Taxonomy" id="230603"/>
    <lineage>
        <taxon>Eukaryota</taxon>
        <taxon>Fungi</taxon>
        <taxon>Dikarya</taxon>
        <taxon>Ascomycota</taxon>
        <taxon>Saccharomycotina</taxon>
        <taxon>Saccharomycetes</taxon>
        <taxon>Saccharomycetales</taxon>
        <taxon>Saccharomycetaceae</taxon>
        <taxon>Saccharomyces</taxon>
    </lineage>
</organism>
<dbReference type="InterPro" id="IPR003954">
    <property type="entry name" value="RRM_euk-type"/>
</dbReference>
<dbReference type="Proteomes" id="UP001162090">
    <property type="component" value="Chromosome 11"/>
</dbReference>
<evidence type="ECO:0000256" key="2">
    <source>
        <dbReference type="ARBA" id="ARBA00022884"/>
    </source>
</evidence>
<dbReference type="SUPFAM" id="SSF54928">
    <property type="entry name" value="RNA-binding domain, RBD"/>
    <property type="match status" value="1"/>
</dbReference>
<dbReference type="GO" id="GO:0008380">
    <property type="term" value="P:RNA splicing"/>
    <property type="evidence" value="ECO:0007669"/>
    <property type="project" value="UniProtKB-KW"/>
</dbReference>
<keyword evidence="4" id="KW-0175">Coiled coil</keyword>
<gene>
    <name evidence="7" type="primary">SUVC11G1440</name>
    <name evidence="7" type="ORF">SUVC_11G1440</name>
</gene>
<dbReference type="GO" id="GO:0006397">
    <property type="term" value="P:mRNA processing"/>
    <property type="evidence" value="ECO:0007669"/>
    <property type="project" value="UniProtKB-KW"/>
</dbReference>
<evidence type="ECO:0000259" key="6">
    <source>
        <dbReference type="SMART" id="SM00361"/>
    </source>
</evidence>
<evidence type="ECO:0000256" key="3">
    <source>
        <dbReference type="ARBA" id="ARBA00023187"/>
    </source>
</evidence>
<keyword evidence="3" id="KW-0508">mRNA splicing</keyword>
<dbReference type="PANTHER" id="PTHR23139">
    <property type="entry name" value="RNA-BINDING PROTEIN"/>
    <property type="match status" value="1"/>
</dbReference>
<feature type="compositionally biased region" description="Basic and acidic residues" evidence="5">
    <location>
        <begin position="94"/>
        <end position="109"/>
    </location>
</feature>
<dbReference type="InterPro" id="IPR035979">
    <property type="entry name" value="RBD_domain_sf"/>
</dbReference>
<dbReference type="AlphaFoldDB" id="A0AA35NJ60"/>
<proteinExistence type="predicted"/>
<accession>A0AA35NJ60</accession>
<dbReference type="EMBL" id="OX365922">
    <property type="protein sequence ID" value="CAI4045187.1"/>
    <property type="molecule type" value="Genomic_DNA"/>
</dbReference>
<feature type="compositionally biased region" description="Basic and acidic residues" evidence="5">
    <location>
        <begin position="42"/>
        <end position="51"/>
    </location>
</feature>
<keyword evidence="2" id="KW-0694">RNA-binding</keyword>
<evidence type="ECO:0000256" key="4">
    <source>
        <dbReference type="SAM" id="Coils"/>
    </source>
</evidence>
<feature type="region of interest" description="Disordered" evidence="5">
    <location>
        <begin position="1"/>
        <end position="176"/>
    </location>
</feature>
<dbReference type="SMART" id="SM00361">
    <property type="entry name" value="RRM_1"/>
    <property type="match status" value="1"/>
</dbReference>
<dbReference type="CDD" id="cd12232">
    <property type="entry name" value="RRM3_U2AF65"/>
    <property type="match status" value="1"/>
</dbReference>
<sequence>MTDEKRLEDLRSKIMESIGRSDKDSMGVENKRSNPNNGYIEAHSKRQRSDGKLPTAPKSRDARYSRSNEPLSSAVMNTNRSTYDQTRAGPHRQGQRDVSGRSYSRENRYNTHGAGPQWNDNSFSRQRDERRGRSERLDRRERNGNENYGRFGNQRKNDSRNFNDDHEKRQVQSNRHGMNYNAQNVIYPGSAFDSPAYYNMASSRANSRLIISGLSHSSNPCIVADLKTLLENYVAGLKETEKNLKDFEITDFFIGEGSPNYVIVEFSSQICSTMVLACRSFFKAKLGDVGLDWRRPNEYVQQLDHLVGFCRGTVIALENLENMKEGNDDKMKELLALFNVANSTSKPLFYNYSSGANNAEKETEFTKCVLLLFEVVTPDILDKLKPYKWFKPNDGKTSQVTSWITFQSLPNLVTQSVHPESRVLMLLNCLDPLDLKDEAFITEVKETLKYTIKGIDVIKICQPGVDYRLNFENLAAGAGNIYIKFKTLEAAKDAMEELPGTQFNDRTVLCTYIDESDFNMVEATQLP</sequence>